<accession>A0A176VI09</accession>
<protein>
    <submittedName>
        <fullName evidence="1">Uncharacterized protein</fullName>
    </submittedName>
</protein>
<sequence length="134" mass="15203">MKGFLDARVEELISGCLLLCNFGATADDTGPLVDGWLTPLSEDKPHRRVSIMRLLEQGLVTEEQRALCNIAWYMYTNKEVEELLKSYEGDLKADHRESQVSNIFICIQLTCFGPTDRVKSVETYFSPHPKIGLH</sequence>
<dbReference type="Proteomes" id="UP000077202">
    <property type="component" value="Unassembled WGS sequence"/>
</dbReference>
<organism evidence="1 2">
    <name type="scientific">Marchantia polymorpha subsp. ruderalis</name>
    <dbReference type="NCBI Taxonomy" id="1480154"/>
    <lineage>
        <taxon>Eukaryota</taxon>
        <taxon>Viridiplantae</taxon>
        <taxon>Streptophyta</taxon>
        <taxon>Embryophyta</taxon>
        <taxon>Marchantiophyta</taxon>
        <taxon>Marchantiopsida</taxon>
        <taxon>Marchantiidae</taxon>
        <taxon>Marchantiales</taxon>
        <taxon>Marchantiaceae</taxon>
        <taxon>Marchantia</taxon>
    </lineage>
</organism>
<proteinExistence type="predicted"/>
<dbReference type="SUPFAM" id="SSF53335">
    <property type="entry name" value="S-adenosyl-L-methionine-dependent methyltransferases"/>
    <property type="match status" value="1"/>
</dbReference>
<evidence type="ECO:0000313" key="2">
    <source>
        <dbReference type="Proteomes" id="UP000077202"/>
    </source>
</evidence>
<comment type="caution">
    <text evidence="1">The sequence shown here is derived from an EMBL/GenBank/DDBJ whole genome shotgun (WGS) entry which is preliminary data.</text>
</comment>
<reference evidence="1" key="1">
    <citation type="submission" date="2016-03" db="EMBL/GenBank/DDBJ databases">
        <title>Mechanisms controlling the formation of the plant cell surface in tip-growing cells are functionally conserved among land plants.</title>
        <authorList>
            <person name="Honkanen S."/>
            <person name="Jones V.A."/>
            <person name="Morieri G."/>
            <person name="Champion C."/>
            <person name="Hetherington A.J."/>
            <person name="Kelly S."/>
            <person name="Saint-Marcoux D."/>
            <person name="Proust H."/>
            <person name="Prescott H."/>
            <person name="Dolan L."/>
        </authorList>
    </citation>
    <scope>NUCLEOTIDE SEQUENCE [LARGE SCALE GENOMIC DNA]</scope>
    <source>
        <tissue evidence="1">Whole gametophyte</tissue>
    </source>
</reference>
<dbReference type="InterPro" id="IPR029063">
    <property type="entry name" value="SAM-dependent_MTases_sf"/>
</dbReference>
<gene>
    <name evidence="1" type="ORF">AXG93_1219s1060</name>
</gene>
<keyword evidence="2" id="KW-1185">Reference proteome</keyword>
<evidence type="ECO:0000313" key="1">
    <source>
        <dbReference type="EMBL" id="OAE20207.1"/>
    </source>
</evidence>
<dbReference type="AlphaFoldDB" id="A0A176VI09"/>
<dbReference type="EMBL" id="LVLJ01003660">
    <property type="protein sequence ID" value="OAE20207.1"/>
    <property type="molecule type" value="Genomic_DNA"/>
</dbReference>
<name>A0A176VI09_MARPO</name>